<feature type="compositionally biased region" description="Basic residues" evidence="7">
    <location>
        <begin position="330"/>
        <end position="347"/>
    </location>
</feature>
<dbReference type="OrthoDB" id="2365600at2759"/>
<keyword evidence="4" id="KW-0378">Hydrolase</keyword>
<name>A0A4T0VXB6_9PEZI</name>
<gene>
    <name evidence="8" type="ORF">CH35J_006604</name>
</gene>
<dbReference type="InterPro" id="IPR024079">
    <property type="entry name" value="MetalloPept_cat_dom_sf"/>
</dbReference>
<dbReference type="AlphaFoldDB" id="A0A4T0VXB6"/>
<dbReference type="SUPFAM" id="SSF55486">
    <property type="entry name" value="Metalloproteases ('zincins'), catalytic domain"/>
    <property type="match status" value="1"/>
</dbReference>
<sequence length="544" mass="58892">MAPRGRPKTCPHDSLLVDTSEYGRKKAGFVRIPAEQRAAATRSSGRATANSASDGRSTPDPATFPGPLVLPDDDLALDPRAAPQSLRSWTSGHWRNPITPARKTMYVAGVPAIDDSAAFMRGWDLPDLSDVKPPAVSSSSSSALEHPKIDDIVGYFSVFYHPLPAKPLPAPLTFVRWDGKGGDVPTAGAKPQRMMVGLATGDGSVVGIRARPAPDGLARMQLNLCDLLDALRSVLPGDAYAACLVVAQDLYEDDDDDFCCGRAFGGSRICVVSSFRYRPALDGLHGVEREHMWPASHCERFVVEAVEWWEEQDAAEAGGSVDVASGGQGKKTKTKKGTTRKKKKTKTKKEDSDEDDDEGEITVDLKRVTGTAMGAAVEASRDVLVPRTGTRRHEAEDLRGLWFGRVARTAAHEVGHCLGMGHCVYFACVMQGTGGLGEDGRQPPYLCPVCEAKFVWGLGEKGVVEGGAAGRWRPGRREEVEKERMEVVRGFCEAWRGVGMFAAYGAWLDARLRGEEFGPPEVEVIDLTGERARLISWATMKTTP</sequence>
<keyword evidence="5" id="KW-0862">Zinc</keyword>
<dbReference type="PANTHER" id="PTHR15910:SF1">
    <property type="entry name" value="ARCHAEMETZINCIN-2"/>
    <property type="match status" value="1"/>
</dbReference>
<dbReference type="Proteomes" id="UP000305883">
    <property type="component" value="Unassembled WGS sequence"/>
</dbReference>
<evidence type="ECO:0000313" key="8">
    <source>
        <dbReference type="EMBL" id="TIC97309.1"/>
    </source>
</evidence>
<dbReference type="GO" id="GO:0046872">
    <property type="term" value="F:metal ion binding"/>
    <property type="evidence" value="ECO:0007669"/>
    <property type="project" value="UniProtKB-KW"/>
</dbReference>
<dbReference type="Gene3D" id="3.40.390.10">
    <property type="entry name" value="Collagenase (Catalytic Domain)"/>
    <property type="match status" value="1"/>
</dbReference>
<keyword evidence="6" id="KW-0482">Metalloprotease</keyword>
<feature type="region of interest" description="Disordered" evidence="7">
    <location>
        <begin position="26"/>
        <end position="76"/>
    </location>
</feature>
<dbReference type="InterPro" id="IPR012962">
    <property type="entry name" value="Pept_M54_archaemetzincn"/>
</dbReference>
<evidence type="ECO:0000256" key="4">
    <source>
        <dbReference type="ARBA" id="ARBA00022801"/>
    </source>
</evidence>
<accession>A0A4T0VXB6</accession>
<evidence type="ECO:0000313" key="9">
    <source>
        <dbReference type="Proteomes" id="UP000305883"/>
    </source>
</evidence>
<proteinExistence type="predicted"/>
<keyword evidence="3" id="KW-0479">Metal-binding</keyword>
<keyword evidence="2" id="KW-0645">Protease</keyword>
<protein>
    <submittedName>
        <fullName evidence="8">Archaemetzincin-2</fullName>
    </submittedName>
</protein>
<evidence type="ECO:0000256" key="7">
    <source>
        <dbReference type="SAM" id="MobiDB-lite"/>
    </source>
</evidence>
<dbReference type="Pfam" id="PF07998">
    <property type="entry name" value="Peptidase_M54"/>
    <property type="match status" value="1"/>
</dbReference>
<dbReference type="CDD" id="cd11375">
    <property type="entry name" value="Peptidase_M54"/>
    <property type="match status" value="1"/>
</dbReference>
<comment type="caution">
    <text evidence="8">The sequence shown here is derived from an EMBL/GenBank/DDBJ whole genome shotgun (WGS) entry which is preliminary data.</text>
</comment>
<evidence type="ECO:0000256" key="5">
    <source>
        <dbReference type="ARBA" id="ARBA00022833"/>
    </source>
</evidence>
<organism evidence="8 9">
    <name type="scientific">Colletotrichum higginsianum</name>
    <dbReference type="NCBI Taxonomy" id="80884"/>
    <lineage>
        <taxon>Eukaryota</taxon>
        <taxon>Fungi</taxon>
        <taxon>Dikarya</taxon>
        <taxon>Ascomycota</taxon>
        <taxon>Pezizomycotina</taxon>
        <taxon>Sordariomycetes</taxon>
        <taxon>Hypocreomycetidae</taxon>
        <taxon>Glomerellales</taxon>
        <taxon>Glomerellaceae</taxon>
        <taxon>Colletotrichum</taxon>
        <taxon>Colletotrichum destructivum species complex</taxon>
    </lineage>
</organism>
<feature type="compositionally biased region" description="Low complexity" evidence="7">
    <location>
        <begin position="37"/>
        <end position="53"/>
    </location>
</feature>
<evidence type="ECO:0000256" key="6">
    <source>
        <dbReference type="ARBA" id="ARBA00023049"/>
    </source>
</evidence>
<evidence type="ECO:0000256" key="2">
    <source>
        <dbReference type="ARBA" id="ARBA00022670"/>
    </source>
</evidence>
<dbReference type="PANTHER" id="PTHR15910">
    <property type="entry name" value="ARCHAEMETZINCIN"/>
    <property type="match status" value="1"/>
</dbReference>
<comment type="cofactor">
    <cofactor evidence="1">
        <name>Zn(2+)</name>
        <dbReference type="ChEBI" id="CHEBI:29105"/>
    </cofactor>
</comment>
<evidence type="ECO:0000256" key="1">
    <source>
        <dbReference type="ARBA" id="ARBA00001947"/>
    </source>
</evidence>
<reference evidence="8 9" key="1">
    <citation type="journal article" date="2019" name="Genome Biol. Evol.">
        <title>Genomic Plasticity Mediated by Transposable Elements in the Plant Pathogenic Fungus Colletotrichum higginsianum.</title>
        <authorList>
            <person name="Tsushima A."/>
            <person name="Gan P."/>
            <person name="Kumakura N."/>
            <person name="Narusaka M."/>
            <person name="Takano Y."/>
            <person name="Narusaka Y."/>
            <person name="Shirasu K."/>
        </authorList>
    </citation>
    <scope>NUCLEOTIDE SEQUENCE [LARGE SCALE GENOMIC DNA]</scope>
    <source>
        <strain evidence="8 9">MAFF305635-RFP</strain>
    </source>
</reference>
<evidence type="ECO:0000256" key="3">
    <source>
        <dbReference type="ARBA" id="ARBA00022723"/>
    </source>
</evidence>
<feature type="region of interest" description="Disordered" evidence="7">
    <location>
        <begin position="317"/>
        <end position="359"/>
    </location>
</feature>
<dbReference type="GO" id="GO:0008237">
    <property type="term" value="F:metallopeptidase activity"/>
    <property type="evidence" value="ECO:0007669"/>
    <property type="project" value="UniProtKB-KW"/>
</dbReference>
<dbReference type="EMBL" id="MWPZ01000005">
    <property type="protein sequence ID" value="TIC97309.1"/>
    <property type="molecule type" value="Genomic_DNA"/>
</dbReference>
<dbReference type="GO" id="GO:0006508">
    <property type="term" value="P:proteolysis"/>
    <property type="evidence" value="ECO:0007669"/>
    <property type="project" value="UniProtKB-KW"/>
</dbReference>